<evidence type="ECO:0000256" key="8">
    <source>
        <dbReference type="SAM" id="Phobius"/>
    </source>
</evidence>
<organism evidence="10 11">
    <name type="scientific">Synchytrium endobioticum</name>
    <dbReference type="NCBI Taxonomy" id="286115"/>
    <lineage>
        <taxon>Eukaryota</taxon>
        <taxon>Fungi</taxon>
        <taxon>Fungi incertae sedis</taxon>
        <taxon>Chytridiomycota</taxon>
        <taxon>Chytridiomycota incertae sedis</taxon>
        <taxon>Chytridiomycetes</taxon>
        <taxon>Synchytriales</taxon>
        <taxon>Synchytriaceae</taxon>
        <taxon>Synchytrium</taxon>
    </lineage>
</organism>
<dbReference type="AlphaFoldDB" id="A0A507DF12"/>
<proteinExistence type="inferred from homology"/>
<dbReference type="Proteomes" id="UP000320475">
    <property type="component" value="Unassembled WGS sequence"/>
</dbReference>
<keyword evidence="3 6" id="KW-0812">Transmembrane</keyword>
<comment type="subcellular location">
    <subcellularLocation>
        <location evidence="1">Membrane</location>
        <topology evidence="1">Multi-pass membrane protein</topology>
    </subcellularLocation>
</comment>
<name>A0A507DF12_9FUNG</name>
<dbReference type="VEuPathDB" id="FungiDB:SeMB42_g07231"/>
<dbReference type="GO" id="GO:0050291">
    <property type="term" value="F:sphingosine N-acyltransferase activity"/>
    <property type="evidence" value="ECO:0007669"/>
    <property type="project" value="InterPro"/>
</dbReference>
<evidence type="ECO:0000259" key="9">
    <source>
        <dbReference type="PROSITE" id="PS50922"/>
    </source>
</evidence>
<evidence type="ECO:0000256" key="2">
    <source>
        <dbReference type="ARBA" id="ARBA00009808"/>
    </source>
</evidence>
<dbReference type="Pfam" id="PF03798">
    <property type="entry name" value="TRAM_LAG1_CLN8"/>
    <property type="match status" value="1"/>
</dbReference>
<feature type="transmembrane region" description="Helical" evidence="8">
    <location>
        <begin position="125"/>
        <end position="144"/>
    </location>
</feature>
<gene>
    <name evidence="10" type="ORF">SeLEV6574_g01023</name>
</gene>
<feature type="transmembrane region" description="Helical" evidence="8">
    <location>
        <begin position="72"/>
        <end position="95"/>
    </location>
</feature>
<dbReference type="GO" id="GO:0046513">
    <property type="term" value="P:ceramide biosynthetic process"/>
    <property type="evidence" value="ECO:0007669"/>
    <property type="project" value="InterPro"/>
</dbReference>
<evidence type="ECO:0000256" key="4">
    <source>
        <dbReference type="ARBA" id="ARBA00022989"/>
    </source>
</evidence>
<dbReference type="PANTHER" id="PTHR12560">
    <property type="entry name" value="LONGEVITY ASSURANCE FACTOR 1 LAG1"/>
    <property type="match status" value="1"/>
</dbReference>
<keyword evidence="5 6" id="KW-0472">Membrane</keyword>
<feature type="transmembrane region" description="Helical" evidence="8">
    <location>
        <begin position="257"/>
        <end position="280"/>
    </location>
</feature>
<evidence type="ECO:0000256" key="5">
    <source>
        <dbReference type="ARBA" id="ARBA00023136"/>
    </source>
</evidence>
<keyword evidence="4 8" id="KW-1133">Transmembrane helix</keyword>
<dbReference type="EMBL" id="QEAM01000021">
    <property type="protein sequence ID" value="TPX50183.1"/>
    <property type="molecule type" value="Genomic_DNA"/>
</dbReference>
<comment type="similarity">
    <text evidence="2">Belongs to the sphingosine N-acyltransferase family.</text>
</comment>
<accession>A0A507DF12</accession>
<dbReference type="InterPro" id="IPR006634">
    <property type="entry name" value="TLC-dom"/>
</dbReference>
<evidence type="ECO:0000313" key="10">
    <source>
        <dbReference type="EMBL" id="TPX50183.1"/>
    </source>
</evidence>
<feature type="region of interest" description="Disordered" evidence="7">
    <location>
        <begin position="326"/>
        <end position="362"/>
    </location>
</feature>
<feature type="transmembrane region" description="Helical" evidence="8">
    <location>
        <begin position="200"/>
        <end position="219"/>
    </location>
</feature>
<evidence type="ECO:0000256" key="7">
    <source>
        <dbReference type="SAM" id="MobiDB-lite"/>
    </source>
</evidence>
<dbReference type="OrthoDB" id="537032at2759"/>
<comment type="caution">
    <text evidence="10">The sequence shown here is derived from an EMBL/GenBank/DDBJ whole genome shotgun (WGS) entry which is preliminary data.</text>
</comment>
<evidence type="ECO:0000313" key="11">
    <source>
        <dbReference type="Proteomes" id="UP000320475"/>
    </source>
</evidence>
<evidence type="ECO:0000256" key="1">
    <source>
        <dbReference type="ARBA" id="ARBA00004141"/>
    </source>
</evidence>
<dbReference type="PANTHER" id="PTHR12560:SF0">
    <property type="entry name" value="LD18904P"/>
    <property type="match status" value="1"/>
</dbReference>
<dbReference type="InterPro" id="IPR016439">
    <property type="entry name" value="Lag1/Lac1-like"/>
</dbReference>
<protein>
    <recommendedName>
        <fullName evidence="9">TLC domain-containing protein</fullName>
    </recommendedName>
</protein>
<evidence type="ECO:0000256" key="6">
    <source>
        <dbReference type="PROSITE-ProRule" id="PRU00205"/>
    </source>
</evidence>
<evidence type="ECO:0000256" key="3">
    <source>
        <dbReference type="ARBA" id="ARBA00022692"/>
    </source>
</evidence>
<dbReference type="GO" id="GO:0016020">
    <property type="term" value="C:membrane"/>
    <property type="evidence" value="ECO:0007669"/>
    <property type="project" value="UniProtKB-SubCell"/>
</dbReference>
<dbReference type="PROSITE" id="PS50922">
    <property type="entry name" value="TLC"/>
    <property type="match status" value="1"/>
</dbReference>
<dbReference type="SMART" id="SM00724">
    <property type="entry name" value="TLC"/>
    <property type="match status" value="1"/>
</dbReference>
<reference evidence="10 11" key="1">
    <citation type="journal article" date="2019" name="Sci. Rep.">
        <title>Comparative genomics of chytrid fungi reveal insights into the obligate biotrophic and pathogenic lifestyle of Synchytrium endobioticum.</title>
        <authorList>
            <person name="van de Vossenberg B.T.L.H."/>
            <person name="Warris S."/>
            <person name="Nguyen H.D.T."/>
            <person name="van Gent-Pelzer M.P.E."/>
            <person name="Joly D.L."/>
            <person name="van de Geest H.C."/>
            <person name="Bonants P.J.M."/>
            <person name="Smith D.S."/>
            <person name="Levesque C.A."/>
            <person name="van der Lee T.A.J."/>
        </authorList>
    </citation>
    <scope>NUCLEOTIDE SEQUENCE [LARGE SCALE GENOMIC DNA]</scope>
    <source>
        <strain evidence="10 11">LEV6574</strain>
    </source>
</reference>
<feature type="domain" description="TLC" evidence="9">
    <location>
        <begin position="68"/>
        <end position="288"/>
    </location>
</feature>
<sequence>MSINKAHSLIWDAIYHYMPYKRPDGTYEHGLDDVYIVAIATCLILLAKEAVKHSITIPVGTYCRVYKQQQKSYIWQTWLFICHTVSMCWGLYLFATEPKPYYKDFRYFWIGYPHQQKYLTLNMKLYYLVELAYWVHHLIILQTIVPRRKDYLLMMSHHVVTIILITASYHMNFTMLGHIILFLFDVSDVFLALSKALKYCGFVAMVDVCTAVFAVSWLMTRHFGMSVILRSVLFDAPVLITERKWNPEEGNFYSWNVYYFFLVLIAALEIMCAWWLYLILKIAWNMIRGHHADDDRSDDEDAADNEQDELEIKDDGEKEMKKLLNHHHSHHDPAKRNRNGAAVEGNGGTRKRNQEANQNANNCYHGSNASSLLYTC</sequence>